<sequence>MSIEAEKGVIYHSASKSSIPSTEDEKHVAMSVEERSIAEAAARYGYGPLAGKRSQLSPIVNYSPPGKTQAPAPRKFANPAPLGLCAFALTTFILSLINMQARNVRAPNLVIGSAFAYGGFVQLLTGMWEMASGNTFGATTFSSYGAFWISYGIVFTPGGFDIVSNITKIDGGTGLNNVIGFWLIAWFIFSTMMLSLTVKTNWACFLLFVCLDMTYLLLAIGYFQESAPGVPYAPLIKAGGFFGLLAAFLAWYGALAELADETNSFIRYPVGTLPWVNAGRAKAERDMV</sequence>
<protein>
    <submittedName>
        <fullName evidence="1">Meiotically up-regulated protein 86 protein</fullName>
    </submittedName>
</protein>
<dbReference type="EMBL" id="JALBCA010000006">
    <property type="protein sequence ID" value="KAI2392507.1"/>
    <property type="molecule type" value="Genomic_DNA"/>
</dbReference>
<proteinExistence type="predicted"/>
<name>A0ACB8V4C6_9EURO</name>
<organism evidence="1">
    <name type="scientific">Ophidiomyces ophidiicola</name>
    <dbReference type="NCBI Taxonomy" id="1387563"/>
    <lineage>
        <taxon>Eukaryota</taxon>
        <taxon>Fungi</taxon>
        <taxon>Dikarya</taxon>
        <taxon>Ascomycota</taxon>
        <taxon>Pezizomycotina</taxon>
        <taxon>Eurotiomycetes</taxon>
        <taxon>Eurotiomycetidae</taxon>
        <taxon>Onygenales</taxon>
        <taxon>Onygenaceae</taxon>
        <taxon>Ophidiomyces</taxon>
    </lineage>
</organism>
<comment type="caution">
    <text evidence="1">The sequence shown here is derived from an EMBL/GenBank/DDBJ whole genome shotgun (WGS) entry which is preliminary data.</text>
</comment>
<evidence type="ECO:0000313" key="1">
    <source>
        <dbReference type="EMBL" id="KAI2392507.1"/>
    </source>
</evidence>
<accession>A0ACB8V4C6</accession>
<reference evidence="1" key="1">
    <citation type="journal article" date="2022" name="bioRxiv">
        <title>Population genetic analysis of Ophidiomyces ophidiicola, the causative agent of snake fungal disease, indicates recent introductions to the USA.</title>
        <authorList>
            <person name="Ladner J.T."/>
            <person name="Palmer J.M."/>
            <person name="Ettinger C.L."/>
            <person name="Stajich J.E."/>
            <person name="Farrell T.M."/>
            <person name="Glorioso B.M."/>
            <person name="Lawson B."/>
            <person name="Price S.J."/>
            <person name="Stengle A.G."/>
            <person name="Grear D.A."/>
            <person name="Lorch J.M."/>
        </authorList>
    </citation>
    <scope>NUCLEOTIDE SEQUENCE</scope>
    <source>
        <strain evidence="1">NWHC 24266-5</strain>
    </source>
</reference>
<gene>
    <name evidence="1" type="primary">mug86</name>
    <name evidence="1" type="ORF">LOY88_000568</name>
</gene>